<dbReference type="EMBL" id="MHMM01000010">
    <property type="protein sequence ID" value="OGZ27174.1"/>
    <property type="molecule type" value="Genomic_DNA"/>
</dbReference>
<dbReference type="InterPro" id="IPR003607">
    <property type="entry name" value="HD/PDEase_dom"/>
</dbReference>
<dbReference type="SMART" id="SM00471">
    <property type="entry name" value="HDc"/>
    <property type="match status" value="1"/>
</dbReference>
<protein>
    <recommendedName>
        <fullName evidence="1">HD/PDEase domain-containing protein</fullName>
    </recommendedName>
</protein>
<gene>
    <name evidence="2" type="ORF">A2365_00700</name>
</gene>
<organism evidence="2 3">
    <name type="scientific">Candidatus Nealsonbacteria bacterium RIFOXYB1_FULL_40_15</name>
    <dbReference type="NCBI Taxonomy" id="1801677"/>
    <lineage>
        <taxon>Bacteria</taxon>
        <taxon>Candidatus Nealsoniibacteriota</taxon>
    </lineage>
</organism>
<feature type="domain" description="HD/PDEase" evidence="1">
    <location>
        <begin position="25"/>
        <end position="133"/>
    </location>
</feature>
<proteinExistence type="predicted"/>
<dbReference type="STRING" id="1801677.A2365_00700"/>
<name>A0A1G2EMY5_9BACT</name>
<dbReference type="Proteomes" id="UP000177740">
    <property type="component" value="Unassembled WGS sequence"/>
</dbReference>
<dbReference type="SUPFAM" id="SSF109604">
    <property type="entry name" value="HD-domain/PDEase-like"/>
    <property type="match status" value="1"/>
</dbReference>
<dbReference type="Gene3D" id="1.10.3210.10">
    <property type="entry name" value="Hypothetical protein af1432"/>
    <property type="match status" value="1"/>
</dbReference>
<accession>A0A1G2EMY5</accession>
<sequence length="223" mass="25430">MDRRWWQVYPCLTKKVWDDHSGRAVLGHDFTHALLVAQYGDIIAGEDAVLAKLAWVAGICHNTDRIFSPDEEKERVRGYLELTDFTEEEKRLVLEAVLHHSEKNKDDDNSVTVILKDADRLAGAGVLCPIRAGQHLHNIPVFDPGHIFQFLPGESFQSAFTVLSGLRFTLEWRDMLRCPIAINLGREWFGLLEFLIGRLQHQLVQARVDEFECPNNSAIPSEE</sequence>
<dbReference type="AlphaFoldDB" id="A0A1G2EMY5"/>
<dbReference type="Pfam" id="PF01966">
    <property type="entry name" value="HD"/>
    <property type="match status" value="1"/>
</dbReference>
<evidence type="ECO:0000313" key="2">
    <source>
        <dbReference type="EMBL" id="OGZ27174.1"/>
    </source>
</evidence>
<dbReference type="CDD" id="cd00077">
    <property type="entry name" value="HDc"/>
    <property type="match status" value="1"/>
</dbReference>
<comment type="caution">
    <text evidence="2">The sequence shown here is derived from an EMBL/GenBank/DDBJ whole genome shotgun (WGS) entry which is preliminary data.</text>
</comment>
<reference evidence="2 3" key="1">
    <citation type="journal article" date="2016" name="Nat. Commun.">
        <title>Thousands of microbial genomes shed light on interconnected biogeochemical processes in an aquifer system.</title>
        <authorList>
            <person name="Anantharaman K."/>
            <person name="Brown C.T."/>
            <person name="Hug L.A."/>
            <person name="Sharon I."/>
            <person name="Castelle C.J."/>
            <person name="Probst A.J."/>
            <person name="Thomas B.C."/>
            <person name="Singh A."/>
            <person name="Wilkins M.J."/>
            <person name="Karaoz U."/>
            <person name="Brodie E.L."/>
            <person name="Williams K.H."/>
            <person name="Hubbard S.S."/>
            <person name="Banfield J.F."/>
        </authorList>
    </citation>
    <scope>NUCLEOTIDE SEQUENCE [LARGE SCALE GENOMIC DNA]</scope>
</reference>
<evidence type="ECO:0000259" key="1">
    <source>
        <dbReference type="SMART" id="SM00471"/>
    </source>
</evidence>
<evidence type="ECO:0000313" key="3">
    <source>
        <dbReference type="Proteomes" id="UP000177740"/>
    </source>
</evidence>
<dbReference type="InterPro" id="IPR006674">
    <property type="entry name" value="HD_domain"/>
</dbReference>